<dbReference type="NCBIfam" id="TIGR01764">
    <property type="entry name" value="excise"/>
    <property type="match status" value="1"/>
</dbReference>
<evidence type="ECO:0000259" key="1">
    <source>
        <dbReference type="Pfam" id="PF12728"/>
    </source>
</evidence>
<evidence type="ECO:0000313" key="2">
    <source>
        <dbReference type="EMBL" id="SDS52960.1"/>
    </source>
</evidence>
<reference evidence="3" key="1">
    <citation type="submission" date="2016-10" db="EMBL/GenBank/DDBJ databases">
        <authorList>
            <person name="Varghese N."/>
            <person name="Submissions S."/>
        </authorList>
    </citation>
    <scope>NUCLEOTIDE SEQUENCE [LARGE SCALE GENOMIC DNA]</scope>
    <source>
        <strain evidence="3">DSM 21772</strain>
    </source>
</reference>
<dbReference type="RefSeq" id="WP_083363598.1">
    <property type="nucleotide sequence ID" value="NZ_LT629742.1"/>
</dbReference>
<accession>A0A1H1SYA8</accession>
<dbReference type="Proteomes" id="UP000181956">
    <property type="component" value="Chromosome I"/>
</dbReference>
<keyword evidence="3" id="KW-1185">Reference proteome</keyword>
<dbReference type="EMBL" id="LT629742">
    <property type="protein sequence ID" value="SDS52960.1"/>
    <property type="molecule type" value="Genomic_DNA"/>
</dbReference>
<protein>
    <submittedName>
        <fullName evidence="2">DNA binding domain-containing protein, excisionase family</fullName>
    </submittedName>
</protein>
<name>A0A1H1SYA8_9MICO</name>
<dbReference type="InterPro" id="IPR010093">
    <property type="entry name" value="SinI_DNA-bd"/>
</dbReference>
<organism evidence="2 3">
    <name type="scientific">Microterricola viridarii</name>
    <dbReference type="NCBI Taxonomy" id="412690"/>
    <lineage>
        <taxon>Bacteria</taxon>
        <taxon>Bacillati</taxon>
        <taxon>Actinomycetota</taxon>
        <taxon>Actinomycetes</taxon>
        <taxon>Micrococcales</taxon>
        <taxon>Microbacteriaceae</taxon>
        <taxon>Microterricola</taxon>
    </lineage>
</organism>
<sequence length="96" mass="10654">MDELETAIRRIAREEIEAVMAERVPSLPARRTQELAPRTLLSVAYAAQLLGVGRDYVYARIASGELPTVELGDGKQKRRISVAALDEFIRARSFPG</sequence>
<dbReference type="AlphaFoldDB" id="A0A1H1SYA8"/>
<proteinExistence type="predicted"/>
<feature type="domain" description="Helix-turn-helix" evidence="1">
    <location>
        <begin position="40"/>
        <end position="93"/>
    </location>
</feature>
<evidence type="ECO:0000313" key="3">
    <source>
        <dbReference type="Proteomes" id="UP000181956"/>
    </source>
</evidence>
<dbReference type="GO" id="GO:0003677">
    <property type="term" value="F:DNA binding"/>
    <property type="evidence" value="ECO:0007669"/>
    <property type="project" value="InterPro"/>
</dbReference>
<dbReference type="Pfam" id="PF12728">
    <property type="entry name" value="HTH_17"/>
    <property type="match status" value="1"/>
</dbReference>
<dbReference type="InterPro" id="IPR041657">
    <property type="entry name" value="HTH_17"/>
</dbReference>
<gene>
    <name evidence="2" type="ORF">SAMN04489834_1649</name>
</gene>
<dbReference type="OrthoDB" id="5081655at2"/>